<accession>A0A2K4ZQ15</accession>
<dbReference type="AlphaFoldDB" id="A0A2K4ZQ15"/>
<feature type="domain" description="MobA/MobL protein" evidence="5">
    <location>
        <begin position="223"/>
        <end position="374"/>
    </location>
</feature>
<feature type="region of interest" description="Disordered" evidence="4">
    <location>
        <begin position="503"/>
        <end position="522"/>
    </location>
</feature>
<keyword evidence="2" id="KW-0184">Conjugation</keyword>
<feature type="region of interest" description="Disordered" evidence="4">
    <location>
        <begin position="700"/>
        <end position="739"/>
    </location>
</feature>
<keyword evidence="3" id="KW-0175">Coiled coil</keyword>
<dbReference type="Gene3D" id="3.30.930.30">
    <property type="match status" value="1"/>
</dbReference>
<keyword evidence="7" id="KW-1185">Reference proteome</keyword>
<gene>
    <name evidence="6" type="ORF">AMURIS_05300</name>
</gene>
<dbReference type="EMBL" id="OFSM01000054">
    <property type="protein sequence ID" value="SOY32535.1"/>
    <property type="molecule type" value="Genomic_DNA"/>
</dbReference>
<protein>
    <submittedName>
        <fullName evidence="6">MobA/MobL family protein</fullName>
    </submittedName>
</protein>
<evidence type="ECO:0000256" key="3">
    <source>
        <dbReference type="SAM" id="Coils"/>
    </source>
</evidence>
<dbReference type="Pfam" id="PF03389">
    <property type="entry name" value="MobA_MobL"/>
    <property type="match status" value="1"/>
</dbReference>
<comment type="similarity">
    <text evidence="1">Belongs to the MobA/MobL family.</text>
</comment>
<sequence>MQPSVLKLEYQFSGRRFFDVCEASALRTALEWFGECQELISGEGVSSPLSPRRLRAKYTLRTNLRFMLRGFRPAGGKFAQAQIYSPTKPDCIYPCRPKDRRMDAVAANGYILGQICSNIYGTSQKSLCGCQKATAVNRPDTAWFAASRPVAAVHKKRRIIRNGKEEGIQVKRNSFIEMAKLHDLSGRITYISSHAKQEYLYEVYATEPDRAFWRELAKCIQEEFEKSGTNGKCIEARELMIALPETFINYDHDYLLKKMVDEFKEKYGVECFAALHHNKRKTNLHIHMIFAERKRLDQPIEKTATRNMFYDEQGRYVRTKKEILDGDGNIRKGCKIIKKGEVYERKIFTVKDKRFKQKAFLDEAKVFYTDLINQMALDDKDRLSIFDKNGPYLATKKIGKNNPKAAEIKADNEIRMEWNRTVDRAIVSGVAEAEILELKKTEITDKVKESVEQNGKKPELFGNIVRAAVALLEKLIAKVMQKVMDMAEKVVAKVVTIEEMPEESASHIQAEDKPPHQPEIKKIPFPFDHYRKAEKQNQTEQPQQKGVAADKKSVIEQTKAEKKSVSAETKQPETERPPKPQPSVLAAKYPRLKEIEDKLKDQNRAIFEREQKRDELKKELSECNAFGKCMGIFKGGRRKELQQEIDRADKQISNMKKHLSSIVREYKFDSVQAFNKELNAAKRENQNYETVSAEYEKTCGEKATDTKSVRNRLRQKEQVVKEREANRVYQARPKDKGAR</sequence>
<feature type="compositionally biased region" description="Basic and acidic residues" evidence="4">
    <location>
        <begin position="548"/>
        <end position="578"/>
    </location>
</feature>
<proteinExistence type="inferred from homology"/>
<feature type="region of interest" description="Disordered" evidence="4">
    <location>
        <begin position="534"/>
        <end position="583"/>
    </location>
</feature>
<evidence type="ECO:0000313" key="7">
    <source>
        <dbReference type="Proteomes" id="UP000236311"/>
    </source>
</evidence>
<name>A0A2K4ZQ15_9FIRM</name>
<dbReference type="InterPro" id="IPR005053">
    <property type="entry name" value="MobA_MobL"/>
</dbReference>
<feature type="compositionally biased region" description="Basic and acidic residues" evidence="4">
    <location>
        <begin position="509"/>
        <end position="522"/>
    </location>
</feature>
<evidence type="ECO:0000313" key="6">
    <source>
        <dbReference type="EMBL" id="SOY32535.1"/>
    </source>
</evidence>
<organism evidence="6 7">
    <name type="scientific">Acetatifactor muris</name>
    <dbReference type="NCBI Taxonomy" id="879566"/>
    <lineage>
        <taxon>Bacteria</taxon>
        <taxon>Bacillati</taxon>
        <taxon>Bacillota</taxon>
        <taxon>Clostridia</taxon>
        <taxon>Lachnospirales</taxon>
        <taxon>Lachnospiraceae</taxon>
        <taxon>Acetatifactor</taxon>
    </lineage>
</organism>
<evidence type="ECO:0000259" key="5">
    <source>
        <dbReference type="Pfam" id="PF03389"/>
    </source>
</evidence>
<evidence type="ECO:0000256" key="1">
    <source>
        <dbReference type="ARBA" id="ARBA00010873"/>
    </source>
</evidence>
<dbReference type="Proteomes" id="UP000236311">
    <property type="component" value="Unassembled WGS sequence"/>
</dbReference>
<reference evidence="6 7" key="1">
    <citation type="submission" date="2018-01" db="EMBL/GenBank/DDBJ databases">
        <authorList>
            <person name="Gaut B.S."/>
            <person name="Morton B.R."/>
            <person name="Clegg M.T."/>
            <person name="Duvall M.R."/>
        </authorList>
    </citation>
    <scope>NUCLEOTIDE SEQUENCE [LARGE SCALE GENOMIC DNA]</scope>
    <source>
        <strain evidence="6">GP69</strain>
    </source>
</reference>
<feature type="coiled-coil region" evidence="3">
    <location>
        <begin position="592"/>
        <end position="698"/>
    </location>
</feature>
<evidence type="ECO:0000256" key="4">
    <source>
        <dbReference type="SAM" id="MobiDB-lite"/>
    </source>
</evidence>
<evidence type="ECO:0000256" key="2">
    <source>
        <dbReference type="ARBA" id="ARBA00022971"/>
    </source>
</evidence>